<evidence type="ECO:0000256" key="1">
    <source>
        <dbReference type="SAM" id="MobiDB-lite"/>
    </source>
</evidence>
<protein>
    <submittedName>
        <fullName evidence="2">Uncharacterized protein</fullName>
    </submittedName>
</protein>
<organism evidence="2 3">
    <name type="scientific">Pleurodeles waltl</name>
    <name type="common">Iberian ribbed newt</name>
    <dbReference type="NCBI Taxonomy" id="8319"/>
    <lineage>
        <taxon>Eukaryota</taxon>
        <taxon>Metazoa</taxon>
        <taxon>Chordata</taxon>
        <taxon>Craniata</taxon>
        <taxon>Vertebrata</taxon>
        <taxon>Euteleostomi</taxon>
        <taxon>Amphibia</taxon>
        <taxon>Batrachia</taxon>
        <taxon>Caudata</taxon>
        <taxon>Salamandroidea</taxon>
        <taxon>Salamandridae</taxon>
        <taxon>Pleurodelinae</taxon>
        <taxon>Pleurodeles</taxon>
    </lineage>
</organism>
<sequence>MPARGSKAAPAGAGATARQERACGSGGAGECKTARASTRIADQSSWSSDKATESGRGAAGFGKLPGPKLALRQLRPIIMEHWEETTAESRRTQLACRKMQGAIRWMAKTCTDFAIHMGEAETRISKLEDDASAQGEIRESLKNQMEDTHLKLESKAK</sequence>
<feature type="region of interest" description="Disordered" evidence="1">
    <location>
        <begin position="1"/>
        <end position="66"/>
    </location>
</feature>
<dbReference type="EMBL" id="JANPWB010000015">
    <property type="protein sequence ID" value="KAJ1090460.1"/>
    <property type="molecule type" value="Genomic_DNA"/>
</dbReference>
<evidence type="ECO:0000313" key="2">
    <source>
        <dbReference type="EMBL" id="KAJ1090460.1"/>
    </source>
</evidence>
<accession>A0AAV7LIX5</accession>
<gene>
    <name evidence="2" type="ORF">NDU88_003592</name>
</gene>
<reference evidence="2" key="1">
    <citation type="journal article" date="2022" name="bioRxiv">
        <title>Sequencing and chromosome-scale assembly of the giantPleurodeles waltlgenome.</title>
        <authorList>
            <person name="Brown T."/>
            <person name="Elewa A."/>
            <person name="Iarovenko S."/>
            <person name="Subramanian E."/>
            <person name="Araus A.J."/>
            <person name="Petzold A."/>
            <person name="Susuki M."/>
            <person name="Suzuki K.-i.T."/>
            <person name="Hayashi T."/>
            <person name="Toyoda A."/>
            <person name="Oliveira C."/>
            <person name="Osipova E."/>
            <person name="Leigh N.D."/>
            <person name="Simon A."/>
            <person name="Yun M.H."/>
        </authorList>
    </citation>
    <scope>NUCLEOTIDE SEQUENCE</scope>
    <source>
        <strain evidence="2">20211129_DDA</strain>
        <tissue evidence="2">Liver</tissue>
    </source>
</reference>
<keyword evidence="3" id="KW-1185">Reference proteome</keyword>
<name>A0AAV7LIX5_PLEWA</name>
<dbReference type="AlphaFoldDB" id="A0AAV7LIX5"/>
<evidence type="ECO:0000313" key="3">
    <source>
        <dbReference type="Proteomes" id="UP001066276"/>
    </source>
</evidence>
<proteinExistence type="predicted"/>
<dbReference type="Proteomes" id="UP001066276">
    <property type="component" value="Chromosome 11"/>
</dbReference>
<feature type="compositionally biased region" description="Low complexity" evidence="1">
    <location>
        <begin position="1"/>
        <end position="17"/>
    </location>
</feature>
<comment type="caution">
    <text evidence="2">The sequence shown here is derived from an EMBL/GenBank/DDBJ whole genome shotgun (WGS) entry which is preliminary data.</text>
</comment>
<feature type="compositionally biased region" description="Polar residues" evidence="1">
    <location>
        <begin position="40"/>
        <end position="49"/>
    </location>
</feature>